<feature type="domain" description="GGDEF" evidence="2">
    <location>
        <begin position="227"/>
        <end position="374"/>
    </location>
</feature>
<dbReference type="EMBL" id="JAAIJR010000159">
    <property type="protein sequence ID" value="NEX23124.1"/>
    <property type="molecule type" value="Genomic_DNA"/>
</dbReference>
<reference evidence="3 4" key="2">
    <citation type="submission" date="2020-02" db="EMBL/GenBank/DDBJ databases">
        <title>Genome sequences of Thiorhodococcus mannitoliphagus and Thiorhodococcus minor, purple sulfur photosynthetic bacteria in the gammaproteobacterial family, Chromatiaceae.</title>
        <authorList>
            <person name="Aviles F.A."/>
            <person name="Meyer T.E."/>
            <person name="Kyndt J.A."/>
        </authorList>
    </citation>
    <scope>NUCLEOTIDE SEQUENCE [LARGE SCALE GENOMIC DNA]</scope>
    <source>
        <strain evidence="3 4">DSM 18266</strain>
    </source>
</reference>
<proteinExistence type="predicted"/>
<accession>A0A6P1E517</accession>
<evidence type="ECO:0000313" key="3">
    <source>
        <dbReference type="EMBL" id="NEX23124.1"/>
    </source>
</evidence>
<dbReference type="PANTHER" id="PTHR33121">
    <property type="entry name" value="CYCLIC DI-GMP PHOSPHODIESTERASE PDEF"/>
    <property type="match status" value="1"/>
</dbReference>
<dbReference type="AlphaFoldDB" id="A0A6P1E517"/>
<reference evidence="4" key="1">
    <citation type="journal article" date="2020" name="Microbiol. Resour. Announc.">
        <title>Draft Genome Sequences of Thiorhodococcus mannitoliphagus and Thiorhodococcus minor, Purple Sulfur Photosynthetic Bacteria in the Gammaproteobacterial Family Chromatiaceae.</title>
        <authorList>
            <person name="Aviles F.A."/>
            <person name="Meyer T.E."/>
            <person name="Kyndt J.A."/>
        </authorList>
    </citation>
    <scope>NUCLEOTIDE SEQUENCE [LARGE SCALE GENOMIC DNA]</scope>
    <source>
        <strain evidence="4">DSM 18266</strain>
    </source>
</reference>
<dbReference type="InterPro" id="IPR029787">
    <property type="entry name" value="Nucleotide_cyclase"/>
</dbReference>
<dbReference type="PROSITE" id="PS50887">
    <property type="entry name" value="GGDEF"/>
    <property type="match status" value="1"/>
</dbReference>
<dbReference type="Gene3D" id="3.20.20.450">
    <property type="entry name" value="EAL domain"/>
    <property type="match status" value="1"/>
</dbReference>
<dbReference type="Gene3D" id="3.30.70.270">
    <property type="match status" value="1"/>
</dbReference>
<keyword evidence="4" id="KW-1185">Reference proteome</keyword>
<feature type="domain" description="EAL" evidence="1">
    <location>
        <begin position="383"/>
        <end position="637"/>
    </location>
</feature>
<evidence type="ECO:0000313" key="4">
    <source>
        <dbReference type="Proteomes" id="UP000471640"/>
    </source>
</evidence>
<dbReference type="InterPro" id="IPR050706">
    <property type="entry name" value="Cyclic-di-GMP_PDE-like"/>
</dbReference>
<organism evidence="3 4">
    <name type="scientific">Thiorhodococcus mannitoliphagus</name>
    <dbReference type="NCBI Taxonomy" id="329406"/>
    <lineage>
        <taxon>Bacteria</taxon>
        <taxon>Pseudomonadati</taxon>
        <taxon>Pseudomonadota</taxon>
        <taxon>Gammaproteobacteria</taxon>
        <taxon>Chromatiales</taxon>
        <taxon>Chromatiaceae</taxon>
        <taxon>Thiorhodococcus</taxon>
    </lineage>
</organism>
<dbReference type="SUPFAM" id="SSF141868">
    <property type="entry name" value="EAL domain-like"/>
    <property type="match status" value="1"/>
</dbReference>
<dbReference type="CDD" id="cd01948">
    <property type="entry name" value="EAL"/>
    <property type="match status" value="1"/>
</dbReference>
<dbReference type="NCBIfam" id="TIGR00254">
    <property type="entry name" value="GGDEF"/>
    <property type="match status" value="1"/>
</dbReference>
<dbReference type="InterPro" id="IPR043128">
    <property type="entry name" value="Rev_trsase/Diguanyl_cyclase"/>
</dbReference>
<comment type="caution">
    <text evidence="3">The sequence shown here is derived from an EMBL/GenBank/DDBJ whole genome shotgun (WGS) entry which is preliminary data.</text>
</comment>
<dbReference type="InterPro" id="IPR000160">
    <property type="entry name" value="GGDEF_dom"/>
</dbReference>
<name>A0A6P1E517_9GAMM</name>
<dbReference type="CDD" id="cd01949">
    <property type="entry name" value="GGDEF"/>
    <property type="match status" value="1"/>
</dbReference>
<dbReference type="PROSITE" id="PS50883">
    <property type="entry name" value="EAL"/>
    <property type="match status" value="1"/>
</dbReference>
<dbReference type="InterPro" id="IPR035919">
    <property type="entry name" value="EAL_sf"/>
</dbReference>
<dbReference type="SMART" id="SM00267">
    <property type="entry name" value="GGDEF"/>
    <property type="match status" value="1"/>
</dbReference>
<dbReference type="SMART" id="SM00052">
    <property type="entry name" value="EAL"/>
    <property type="match status" value="1"/>
</dbReference>
<evidence type="ECO:0000259" key="2">
    <source>
        <dbReference type="PROSITE" id="PS50887"/>
    </source>
</evidence>
<dbReference type="Proteomes" id="UP000471640">
    <property type="component" value="Unassembled WGS sequence"/>
</dbReference>
<dbReference type="Pfam" id="PF00990">
    <property type="entry name" value="GGDEF"/>
    <property type="match status" value="1"/>
</dbReference>
<dbReference type="Pfam" id="PF00563">
    <property type="entry name" value="EAL"/>
    <property type="match status" value="1"/>
</dbReference>
<gene>
    <name evidence="3" type="ORF">G3480_22965</name>
</gene>
<evidence type="ECO:0000259" key="1">
    <source>
        <dbReference type="PROSITE" id="PS50883"/>
    </source>
</evidence>
<dbReference type="SUPFAM" id="SSF55073">
    <property type="entry name" value="Nucleotide cyclase"/>
    <property type="match status" value="1"/>
</dbReference>
<protein>
    <submittedName>
        <fullName evidence="3">Bifunctional diguanylate cyclase/phosphodiesterase</fullName>
    </submittedName>
</protein>
<dbReference type="PANTHER" id="PTHR33121:SF70">
    <property type="entry name" value="SIGNALING PROTEIN YKOW"/>
    <property type="match status" value="1"/>
</dbReference>
<dbReference type="GO" id="GO:0071111">
    <property type="term" value="F:cyclic-guanylate-specific phosphodiesterase activity"/>
    <property type="evidence" value="ECO:0007669"/>
    <property type="project" value="InterPro"/>
</dbReference>
<sequence>MALHPRPCLLSPAETPGELSQGSSQTLFSLALDVLREAMVRLPACRTLTELFSVLNSCSRTLVPTATTAFLLRQPDACFELVYCAPTAVEHEMRARTEALIESGEFAQALKQGLCYQRARPDQANLLLRIATPRRIYGVALWSDHRIPEDARQALGALTDLAAMSLDRFQGGADSFLVPTYTDRPSLGGASIADDIAIPADQLTGLAHRTHFIRFLHQALERRTPGTSVGALLLDIDGFHRVNRELGCDRGDQVLRDVALRLDSALRSHLIFETLGIAECDLCFSRAGADEFGLAIAHLRDPRHLTEIATHLHNHVAEGFMQSGARLYLSLSIGLADSGRGSDASSPQALLRNADTALKQAKLSGRNKHALYTPDWDERGSPHLRTESLLQEALRQDRFALHFQPFFSLQDMRLVGAEVLLRLKMLDGTPIPPSKFIPVAESTGQIAEIGEWVTRQVCHQIKAWSALGYASIPFAINVSAIELSLPDLTARCQRILAEAQIPHERIHIEITETAIARNEAQALANIGALREAGFEVWIDDFGTGYSSLKSLKNFPISGIKLDREFVKDLLGDPAAEGIAIAVLEMAQRLRYPVIAEGIETAAQLAFLRAEGCALGQGFHLGRPLSTDDFQSSHFAQADADAPQPE</sequence>
<dbReference type="InterPro" id="IPR001633">
    <property type="entry name" value="EAL_dom"/>
</dbReference>